<evidence type="ECO:0000256" key="7">
    <source>
        <dbReference type="SAM" id="Phobius"/>
    </source>
</evidence>
<dbReference type="Gene3D" id="3.40.50.720">
    <property type="entry name" value="NAD(P)-binding Rossmann-like Domain"/>
    <property type="match status" value="1"/>
</dbReference>
<sequence length="483" mass="54759">MYRKDSEGWLKHADFIILDMLCLQLAYVLAYAISGYGFNPYATIIYRNMAVFLELADLIVIFGYGTMKSVLKRGYYRNFIVTLNHCIMVGALAILYLFLLQEGQLFSRLTLILTIVIYLGLTYLARELWKKLLRKQMEDGGERKLLIITSKDVAEKVVLNMQENNYARFTIAGVAVIDADWTGREIHGVPVVADEEAAPMYVCQEWIDEVLIVISEELPYPADLISKLTETGVTVHLNLAKITNVPGKKQFVEKVGNYTVLTTSINYASSRQLMLKRLMDIAGGLIGCILTGIICIFVGPAIYIASPGPIFFSQERVGKNGKKFKMYKFRSMYMDAEERKAELMKDNKLGDGKMFKLDFDPRVIGNKVLPDGTHKTGIGDFIRRTSLDEFPQFFNVLKGDMSIIGTRPPLLSETSLYELHHRARLAIKPGITGMWQVSGRSDITDFEEVVRLDKEYIENWNIGLDIKILLKTVLVVFRKDGSM</sequence>
<evidence type="ECO:0000313" key="10">
    <source>
        <dbReference type="Proteomes" id="UP000283745"/>
    </source>
</evidence>
<dbReference type="NCBIfam" id="TIGR03025">
    <property type="entry name" value="EPS_sugtrans"/>
    <property type="match status" value="1"/>
</dbReference>
<keyword evidence="6 7" id="KW-0472">Membrane</keyword>
<evidence type="ECO:0000256" key="1">
    <source>
        <dbReference type="ARBA" id="ARBA00004141"/>
    </source>
</evidence>
<comment type="similarity">
    <text evidence="2">Belongs to the bacterial sugar transferase family.</text>
</comment>
<feature type="transmembrane region" description="Helical" evidence="7">
    <location>
        <begin position="105"/>
        <end position="125"/>
    </location>
</feature>
<proteinExistence type="inferred from homology"/>
<dbReference type="PANTHER" id="PTHR30576">
    <property type="entry name" value="COLANIC BIOSYNTHESIS UDP-GLUCOSE LIPID CARRIER TRANSFERASE"/>
    <property type="match status" value="1"/>
</dbReference>
<dbReference type="Pfam" id="PF13727">
    <property type="entry name" value="CoA_binding_3"/>
    <property type="match status" value="1"/>
</dbReference>
<evidence type="ECO:0000256" key="4">
    <source>
        <dbReference type="ARBA" id="ARBA00022692"/>
    </source>
</evidence>
<evidence type="ECO:0000256" key="5">
    <source>
        <dbReference type="ARBA" id="ARBA00022989"/>
    </source>
</evidence>
<evidence type="ECO:0000256" key="2">
    <source>
        <dbReference type="ARBA" id="ARBA00006464"/>
    </source>
</evidence>
<evidence type="ECO:0000259" key="8">
    <source>
        <dbReference type="Pfam" id="PF02397"/>
    </source>
</evidence>
<feature type="transmembrane region" description="Helical" evidence="7">
    <location>
        <begin position="12"/>
        <end position="33"/>
    </location>
</feature>
<dbReference type="EMBL" id="QSKF01000001">
    <property type="protein sequence ID" value="RHE41968.1"/>
    <property type="molecule type" value="Genomic_DNA"/>
</dbReference>
<feature type="domain" description="Bacterial sugar transferase" evidence="8">
    <location>
        <begin position="276"/>
        <end position="477"/>
    </location>
</feature>
<dbReference type="PANTHER" id="PTHR30576:SF10">
    <property type="entry name" value="SLL5057 PROTEIN"/>
    <property type="match status" value="1"/>
</dbReference>
<evidence type="ECO:0000256" key="6">
    <source>
        <dbReference type="ARBA" id="ARBA00023136"/>
    </source>
</evidence>
<dbReference type="Proteomes" id="UP000283745">
    <property type="component" value="Unassembled WGS sequence"/>
</dbReference>
<protein>
    <submittedName>
        <fullName evidence="9">Sugar transferase</fullName>
    </submittedName>
</protein>
<evidence type="ECO:0000256" key="3">
    <source>
        <dbReference type="ARBA" id="ARBA00022679"/>
    </source>
</evidence>
<name>A0A414JBP4_9FIRM</name>
<evidence type="ECO:0000313" key="9">
    <source>
        <dbReference type="EMBL" id="RHE41968.1"/>
    </source>
</evidence>
<feature type="transmembrane region" description="Helical" evidence="7">
    <location>
        <begin position="79"/>
        <end position="99"/>
    </location>
</feature>
<dbReference type="InterPro" id="IPR017475">
    <property type="entry name" value="EPS_sugar_tfrase"/>
</dbReference>
<keyword evidence="3 9" id="KW-0808">Transferase</keyword>
<accession>A0A414JBP4</accession>
<organism evidence="9 10">
    <name type="scientific">Blautia obeum</name>
    <dbReference type="NCBI Taxonomy" id="40520"/>
    <lineage>
        <taxon>Bacteria</taxon>
        <taxon>Bacillati</taxon>
        <taxon>Bacillota</taxon>
        <taxon>Clostridia</taxon>
        <taxon>Lachnospirales</taxon>
        <taxon>Lachnospiraceae</taxon>
        <taxon>Blautia</taxon>
    </lineage>
</organism>
<dbReference type="GO" id="GO:0016020">
    <property type="term" value="C:membrane"/>
    <property type="evidence" value="ECO:0007669"/>
    <property type="project" value="UniProtKB-SubCell"/>
</dbReference>
<dbReference type="Pfam" id="PF02397">
    <property type="entry name" value="Bac_transf"/>
    <property type="match status" value="1"/>
</dbReference>
<comment type="subcellular location">
    <subcellularLocation>
        <location evidence="1">Membrane</location>
        <topology evidence="1">Multi-pass membrane protein</topology>
    </subcellularLocation>
</comment>
<dbReference type="InterPro" id="IPR003362">
    <property type="entry name" value="Bact_transf"/>
</dbReference>
<comment type="caution">
    <text evidence="9">The sequence shown here is derived from an EMBL/GenBank/DDBJ whole genome shotgun (WGS) entry which is preliminary data.</text>
</comment>
<reference evidence="9 10" key="1">
    <citation type="submission" date="2018-08" db="EMBL/GenBank/DDBJ databases">
        <title>A genome reference for cultivated species of the human gut microbiota.</title>
        <authorList>
            <person name="Zou Y."/>
            <person name="Xue W."/>
            <person name="Luo G."/>
        </authorList>
    </citation>
    <scope>NUCLEOTIDE SEQUENCE [LARGE SCALE GENOMIC DNA]</scope>
    <source>
        <strain evidence="9 10">AM28-23</strain>
    </source>
</reference>
<feature type="transmembrane region" description="Helical" evidence="7">
    <location>
        <begin position="281"/>
        <end position="305"/>
    </location>
</feature>
<keyword evidence="5 7" id="KW-1133">Transmembrane helix</keyword>
<keyword evidence="4 7" id="KW-0812">Transmembrane</keyword>
<dbReference type="GO" id="GO:0016780">
    <property type="term" value="F:phosphotransferase activity, for other substituted phosphate groups"/>
    <property type="evidence" value="ECO:0007669"/>
    <property type="project" value="TreeGrafter"/>
</dbReference>
<dbReference type="RefSeq" id="WP_118049946.1">
    <property type="nucleotide sequence ID" value="NZ_CABJFK010000001.1"/>
</dbReference>
<feature type="transmembrane region" description="Helical" evidence="7">
    <location>
        <begin position="45"/>
        <end position="67"/>
    </location>
</feature>
<gene>
    <name evidence="9" type="ORF">DW740_01300</name>
</gene>
<dbReference type="AlphaFoldDB" id="A0A414JBP4"/>